<protein>
    <recommendedName>
        <fullName evidence="3">Deoxynucleoside kinase domain-containing protein</fullName>
    </recommendedName>
</protein>
<evidence type="ECO:0008006" key="3">
    <source>
        <dbReference type="Google" id="ProtNLM"/>
    </source>
</evidence>
<proteinExistence type="predicted"/>
<keyword evidence="2" id="KW-1185">Reference proteome</keyword>
<dbReference type="InterPro" id="IPR027417">
    <property type="entry name" value="P-loop_NTPase"/>
</dbReference>
<dbReference type="RefSeq" id="WP_318063734.1">
    <property type="nucleotide sequence ID" value="NZ_JAWONS010000121.1"/>
</dbReference>
<sequence length="266" mass="31205">MNNIFVEGIQGSGKSTLLNKLQKDMPEYTVYREGDISPIELAWCSYMTKEQYEKICIQYKDIYKELEAHTVTEEDKKITAYTQILTDIQGFHKYMEQFEIYNGNIKFNLFKKIILERYANLYGGGTIFECSFFQNSIECMLLYYQMCEVDIIDFYSEAFDILKSKNFKLLYINAVDIEGTIDTIKKERKDDQGNEIWFTLMLQYLEKSPYGIKHNLHGAGDLISHLKRRKDIELKIVNEIIGKNALIIGSKNYDINEILVWSKLQS</sequence>
<accession>A0ABU4GIP0</accession>
<evidence type="ECO:0000313" key="1">
    <source>
        <dbReference type="EMBL" id="MDW2797479.1"/>
    </source>
</evidence>
<dbReference type="EMBL" id="JAWONS010000121">
    <property type="protein sequence ID" value="MDW2797479.1"/>
    <property type="molecule type" value="Genomic_DNA"/>
</dbReference>
<organism evidence="1 2">
    <name type="scientific">Clostridium boliviensis</name>
    <dbReference type="NCBI Taxonomy" id="318465"/>
    <lineage>
        <taxon>Bacteria</taxon>
        <taxon>Bacillati</taxon>
        <taxon>Bacillota</taxon>
        <taxon>Clostridia</taxon>
        <taxon>Eubacteriales</taxon>
        <taxon>Clostridiaceae</taxon>
        <taxon>Clostridium</taxon>
    </lineage>
</organism>
<reference evidence="1 2" key="1">
    <citation type="submission" date="2023-10" db="EMBL/GenBank/DDBJ databases">
        <title>A novel Glycoside Hydrolase 43-Like Enzyme from Clostrdium boliviensis is an Endo-xylanase, and a Candidate for Xylooligosaccharides Production from Different Xylan Substrates.</title>
        <authorList>
            <person name="Alvarez M.T."/>
            <person name="Rocabado-Villegas L.R."/>
            <person name="Salas-Veizaga D.M."/>
            <person name="Linares-Pasten J.A."/>
            <person name="Gudmundsdottir E.E."/>
            <person name="Hreggvidsson G.O."/>
            <person name="Adlercreutz P."/>
            <person name="Nordberg Karlsson E."/>
        </authorList>
    </citation>
    <scope>NUCLEOTIDE SEQUENCE [LARGE SCALE GENOMIC DNA]</scope>
    <source>
        <strain evidence="1 2">E-1</strain>
    </source>
</reference>
<evidence type="ECO:0000313" key="2">
    <source>
        <dbReference type="Proteomes" id="UP001276854"/>
    </source>
</evidence>
<gene>
    <name evidence="1" type="ORF">RZO55_07815</name>
</gene>
<comment type="caution">
    <text evidence="1">The sequence shown here is derived from an EMBL/GenBank/DDBJ whole genome shotgun (WGS) entry which is preliminary data.</text>
</comment>
<dbReference type="SUPFAM" id="SSF52540">
    <property type="entry name" value="P-loop containing nucleoside triphosphate hydrolases"/>
    <property type="match status" value="1"/>
</dbReference>
<name>A0ABU4GIP0_9CLOT</name>
<dbReference type="Gene3D" id="3.40.50.300">
    <property type="entry name" value="P-loop containing nucleotide triphosphate hydrolases"/>
    <property type="match status" value="1"/>
</dbReference>
<dbReference type="Proteomes" id="UP001276854">
    <property type="component" value="Unassembled WGS sequence"/>
</dbReference>